<proteinExistence type="predicted"/>
<dbReference type="Proteomes" id="UP000504636">
    <property type="component" value="Unplaced"/>
</dbReference>
<reference evidence="3 5" key="1">
    <citation type="journal article" date="2020" name="Stud. Mycol.">
        <title>101 Dothideomycetes genomes: a test case for predicting lifestyles and emergence of pathogens.</title>
        <authorList>
            <person name="Haridas S."/>
            <person name="Albert R."/>
            <person name="Binder M."/>
            <person name="Bloem J."/>
            <person name="Labutti K."/>
            <person name="Salamov A."/>
            <person name="Andreopoulos B."/>
            <person name="Baker S."/>
            <person name="Barry K."/>
            <person name="Bills G."/>
            <person name="Bluhm B."/>
            <person name="Cannon C."/>
            <person name="Castanera R."/>
            <person name="Culley D."/>
            <person name="Daum C."/>
            <person name="Ezra D."/>
            <person name="Gonzalez J."/>
            <person name="Henrissat B."/>
            <person name="Kuo A."/>
            <person name="Liang C."/>
            <person name="Lipzen A."/>
            <person name="Lutzoni F."/>
            <person name="Magnuson J."/>
            <person name="Mondo S."/>
            <person name="Nolan M."/>
            <person name="Ohm R."/>
            <person name="Pangilinan J."/>
            <person name="Park H.-J."/>
            <person name="Ramirez L."/>
            <person name="Alfaro M."/>
            <person name="Sun H."/>
            <person name="Tritt A."/>
            <person name="Yoshinaga Y."/>
            <person name="Zwiers L.-H."/>
            <person name="Turgeon B."/>
            <person name="Goodwin S."/>
            <person name="Spatafora J."/>
            <person name="Crous P."/>
            <person name="Grigoriev I."/>
        </authorList>
    </citation>
    <scope>NUCLEOTIDE SEQUENCE</scope>
    <source>
        <strain evidence="3 5">CBS 304.34</strain>
    </source>
</reference>
<organism evidence="3">
    <name type="scientific">Mytilinidion resinicola</name>
    <dbReference type="NCBI Taxonomy" id="574789"/>
    <lineage>
        <taxon>Eukaryota</taxon>
        <taxon>Fungi</taxon>
        <taxon>Dikarya</taxon>
        <taxon>Ascomycota</taxon>
        <taxon>Pezizomycotina</taxon>
        <taxon>Dothideomycetes</taxon>
        <taxon>Pleosporomycetidae</taxon>
        <taxon>Mytilinidiales</taxon>
        <taxon>Mytilinidiaceae</taxon>
        <taxon>Mytilinidion</taxon>
    </lineage>
</organism>
<evidence type="ECO:0000313" key="4">
    <source>
        <dbReference type="Proteomes" id="UP000504636"/>
    </source>
</evidence>
<dbReference type="InterPro" id="IPR010839">
    <property type="entry name" value="AtuA_N"/>
</dbReference>
<feature type="domain" description="AtuA-like ferredoxin-fold" evidence="2">
    <location>
        <begin position="516"/>
        <end position="612"/>
    </location>
</feature>
<dbReference type="RefSeq" id="XP_033569804.1">
    <property type="nucleotide sequence ID" value="XM_033716210.1"/>
</dbReference>
<sequence>MAVNGAKRPVRVADCSGANCDPGEFMFNQANNGPIDAITGDYLAEINLANNAEAYNAGKHPGYEQTALDGFRLTLELINKHKIKVVLNAGALNPAGLAKEVKKLIDEKGYDLTVAYVVGDNLMDSIDDILKESGLVPHLDELNPNIKLAKDTNNFVGNPNKPIVSANAYLGARAIKKGLDEGADLIMCGRVADASPVIGIAQWWHQWSDTDFDQLAGGLVAGHLIECSAYATGANFSGFEKYATEELENIALPIAEIHANGDCVITKHPQQNGFVTEDTIRCQLLYEIQGEHYLNSCVKADLKNISIKEISKDRVFVSGTKGLPPPPTTKLAVFYKGGYQCEMLMAATGTPESIGRKYDIHEYQIRKRLRETGQLDDFDILEFQRIGVPETNPKSQIRGTTQVRIFAQSEKQVTLYGLLKAQMYNGMQHYSGAHGSMDFRTALPKEFLTYYPGVIEQAKLQEGVHILDKIATAENFSVKKFDSGHPSKTEPLTQRVSYEPTNPVDLSSFGETISKPLGDIALARSGDKGANVNIGIFVHTDEEYDWLRSLLTSGKMKELIGDDWTPDYYLERVEFPNIKAVHFVVYGPLGRGISSTPLLDGLGKGFADYIRAKYVDIPARFLSAEKYAAGMI</sequence>
<dbReference type="PANTHER" id="PTHR47585:SF1">
    <property type="entry name" value="DUF1446 DOMAIN-CONTAINING PROTEIN"/>
    <property type="match status" value="1"/>
</dbReference>
<feature type="domain" description="Acyclic terpene utilisation N-terminal" evidence="1">
    <location>
        <begin position="10"/>
        <end position="466"/>
    </location>
</feature>
<dbReference type="Pfam" id="PF23544">
    <property type="entry name" value="AtuA_ferredoxin"/>
    <property type="match status" value="1"/>
</dbReference>
<reference evidence="5" key="2">
    <citation type="submission" date="2020-04" db="EMBL/GenBank/DDBJ databases">
        <authorList>
            <consortium name="NCBI Genome Project"/>
        </authorList>
    </citation>
    <scope>NUCLEOTIDE SEQUENCE</scope>
    <source>
        <strain evidence="5">CBS 304.34</strain>
    </source>
</reference>
<keyword evidence="4" id="KW-1185">Reference proteome</keyword>
<dbReference type="InterPro" id="IPR056362">
    <property type="entry name" value="AtuA-like_ferredoxin_dom"/>
</dbReference>
<reference evidence="5" key="3">
    <citation type="submission" date="2025-04" db="UniProtKB">
        <authorList>
            <consortium name="RefSeq"/>
        </authorList>
    </citation>
    <scope>IDENTIFICATION</scope>
    <source>
        <strain evidence="5">CBS 304.34</strain>
    </source>
</reference>
<evidence type="ECO:0000313" key="3">
    <source>
        <dbReference type="EMBL" id="KAF2802840.1"/>
    </source>
</evidence>
<evidence type="ECO:0000313" key="5">
    <source>
        <dbReference type="RefSeq" id="XP_033569804.1"/>
    </source>
</evidence>
<evidence type="ECO:0000259" key="1">
    <source>
        <dbReference type="Pfam" id="PF07287"/>
    </source>
</evidence>
<dbReference type="GeneID" id="54457103"/>
<accession>A0A6A6Y2F5</accession>
<evidence type="ECO:0000259" key="2">
    <source>
        <dbReference type="Pfam" id="PF23544"/>
    </source>
</evidence>
<dbReference type="Pfam" id="PF07287">
    <property type="entry name" value="AtuA"/>
    <property type="match status" value="1"/>
</dbReference>
<dbReference type="PANTHER" id="PTHR47585">
    <property type="match status" value="1"/>
</dbReference>
<gene>
    <name evidence="3 5" type="ORF">BDZ99DRAFT_401108</name>
</gene>
<dbReference type="EMBL" id="MU003721">
    <property type="protein sequence ID" value="KAF2802840.1"/>
    <property type="molecule type" value="Genomic_DNA"/>
</dbReference>
<dbReference type="OrthoDB" id="10265871at2759"/>
<name>A0A6A6Y2F5_9PEZI</name>
<dbReference type="AlphaFoldDB" id="A0A6A6Y2F5"/>
<protein>
    <submittedName>
        <fullName evidence="3 5">DUF1446-domain-containing protein</fullName>
    </submittedName>
</protein>